<proteinExistence type="predicted"/>
<evidence type="ECO:0000313" key="1">
    <source>
        <dbReference type="EMBL" id="MQX12216.1"/>
    </source>
</evidence>
<reference evidence="1 2" key="1">
    <citation type="journal article" date="2013" name="Genome Biol.">
        <title>Comparative genomics of the core and accessory genomes of 48 Sinorhizobium strains comprising five genospecies.</title>
        <authorList>
            <person name="Sugawara M."/>
            <person name="Epstein B."/>
            <person name="Badgley B.D."/>
            <person name="Unno T."/>
            <person name="Xu L."/>
            <person name="Reese J."/>
            <person name="Gyaneshwar P."/>
            <person name="Denny R."/>
            <person name="Mudge J."/>
            <person name="Bharti A.K."/>
            <person name="Farmer A.D."/>
            <person name="May G.D."/>
            <person name="Woodward J.E."/>
            <person name="Medigue C."/>
            <person name="Vallenet D."/>
            <person name="Lajus A."/>
            <person name="Rouy Z."/>
            <person name="Martinez-Vaz B."/>
            <person name="Tiffin P."/>
            <person name="Young N.D."/>
            <person name="Sadowsky M.J."/>
        </authorList>
    </citation>
    <scope>NUCLEOTIDE SEQUENCE [LARGE SCALE GENOMIC DNA]</scope>
    <source>
        <strain evidence="1 2">USDA205</strain>
    </source>
</reference>
<gene>
    <name evidence="1" type="ORF">GHK48_29325</name>
</gene>
<name>A0A844AM45_RHIFR</name>
<dbReference type="Proteomes" id="UP000466694">
    <property type="component" value="Unassembled WGS sequence"/>
</dbReference>
<dbReference type="EMBL" id="WISZ01000218">
    <property type="protein sequence ID" value="MQX12216.1"/>
    <property type="molecule type" value="Genomic_DNA"/>
</dbReference>
<comment type="caution">
    <text evidence="1">The sequence shown here is derived from an EMBL/GenBank/DDBJ whole genome shotgun (WGS) entry which is preliminary data.</text>
</comment>
<dbReference type="AlphaFoldDB" id="A0A844AM45"/>
<accession>A0A844AM45</accession>
<evidence type="ECO:0000313" key="2">
    <source>
        <dbReference type="Proteomes" id="UP000466694"/>
    </source>
</evidence>
<organism evidence="1 2">
    <name type="scientific">Rhizobium fredii</name>
    <name type="common">Sinorhizobium fredii</name>
    <dbReference type="NCBI Taxonomy" id="380"/>
    <lineage>
        <taxon>Bacteria</taxon>
        <taxon>Pseudomonadati</taxon>
        <taxon>Pseudomonadota</taxon>
        <taxon>Alphaproteobacteria</taxon>
        <taxon>Hyphomicrobiales</taxon>
        <taxon>Rhizobiaceae</taxon>
        <taxon>Sinorhizobium/Ensifer group</taxon>
        <taxon>Sinorhizobium</taxon>
    </lineage>
</organism>
<protein>
    <submittedName>
        <fullName evidence="1">Uncharacterized protein</fullName>
    </submittedName>
</protein>
<sequence>MTSSPTWSSRSQEFDEAHRRLLHVSLNRPRFKDEDMQQFKVLQRPLRA</sequence>